<organism evidence="1 2">
    <name type="scientific">Colocasia esculenta</name>
    <name type="common">Wild taro</name>
    <name type="synonym">Arum esculentum</name>
    <dbReference type="NCBI Taxonomy" id="4460"/>
    <lineage>
        <taxon>Eukaryota</taxon>
        <taxon>Viridiplantae</taxon>
        <taxon>Streptophyta</taxon>
        <taxon>Embryophyta</taxon>
        <taxon>Tracheophyta</taxon>
        <taxon>Spermatophyta</taxon>
        <taxon>Magnoliopsida</taxon>
        <taxon>Liliopsida</taxon>
        <taxon>Araceae</taxon>
        <taxon>Aroideae</taxon>
        <taxon>Colocasieae</taxon>
        <taxon>Colocasia</taxon>
    </lineage>
</organism>
<dbReference type="EMBL" id="NMUH01000944">
    <property type="protein sequence ID" value="MQL87013.1"/>
    <property type="molecule type" value="Genomic_DNA"/>
</dbReference>
<comment type="caution">
    <text evidence="1">The sequence shown here is derived from an EMBL/GenBank/DDBJ whole genome shotgun (WGS) entry which is preliminary data.</text>
</comment>
<accession>A0A843V2I6</accession>
<sequence>MKMDIIIYERKEPMPKLNRNVTVDENMIKVLNLRRRTAVAARYHRYSTTRDPTFNWNGSIQDPPGKQRNYRNESRLLDLQPIILLGLQANDELGIDERLKRSIAKYARLRRKSIIMGKRKRNDQKMRDVIGELKDIENIEEWENNGNKTKRLTFELEDKQLLGGQEISSKISQISTQSSYSLKEDLLQLTERKFLDEIREARQST</sequence>
<keyword evidence="2" id="KW-1185">Reference proteome</keyword>
<dbReference type="AlphaFoldDB" id="A0A843V2I6"/>
<evidence type="ECO:0000313" key="1">
    <source>
        <dbReference type="EMBL" id="MQL87013.1"/>
    </source>
</evidence>
<name>A0A843V2I6_COLES</name>
<evidence type="ECO:0000313" key="2">
    <source>
        <dbReference type="Proteomes" id="UP000652761"/>
    </source>
</evidence>
<dbReference type="Proteomes" id="UP000652761">
    <property type="component" value="Unassembled WGS sequence"/>
</dbReference>
<proteinExistence type="predicted"/>
<protein>
    <submittedName>
        <fullName evidence="1">Uncharacterized protein</fullName>
    </submittedName>
</protein>
<reference evidence="1" key="1">
    <citation type="submission" date="2017-07" db="EMBL/GenBank/DDBJ databases">
        <title>Taro Niue Genome Assembly and Annotation.</title>
        <authorList>
            <person name="Atibalentja N."/>
            <person name="Keating K."/>
            <person name="Fields C.J."/>
        </authorList>
    </citation>
    <scope>NUCLEOTIDE SEQUENCE</scope>
    <source>
        <strain evidence="1">Niue_2</strain>
        <tissue evidence="1">Leaf</tissue>
    </source>
</reference>
<gene>
    <name evidence="1" type="ORF">Taro_019547</name>
</gene>